<gene>
    <name evidence="3" type="ORF">SPLIT_LOCUS6207</name>
</gene>
<sequence length="438" mass="50138">MAAKISYFIIFGIITVVNAKLAADDPKAYVTSEFGLQKILQLLTNQGKYDIAQSHHDDGPKNHHEDTARLSNDGKHRGNYNKKGNQYATQYYDSVEEETYNRRPYNNLEVLNNDFQNNGDKLQHKSDANDVLDRLLLVSLDSNNLKVYKARENEKNNKDIVAFLNDLEKNIADDGNFVSELRCAGNRCGRDRNNQNDDYKDDNRDNLELLREVDGLNLDSNLLKKKIKLSDDLDAVVLGMSDVERLLSKRNSPNLRQQSNLKRPALLKNVDLENLLNGQGDIKKSNVEALVFDLTRVDNGDVLATQIKELISDNNKGQDDEFDGYVNIKRQLNDRGNDAKKGKYQILAHNEDNNNVYVPKWLLNEISKPNVKPYNILQLLNFYLPTSKQQVKRRGDRLAEETEERNRNVHYRRNFDQEVGVPFHLEVQGLGQVSPNAP</sequence>
<evidence type="ECO:0000313" key="3">
    <source>
        <dbReference type="EMBL" id="CAH1640851.1"/>
    </source>
</evidence>
<evidence type="ECO:0000313" key="4">
    <source>
        <dbReference type="Proteomes" id="UP001153321"/>
    </source>
</evidence>
<evidence type="ECO:0000256" key="1">
    <source>
        <dbReference type="SAM" id="MobiDB-lite"/>
    </source>
</evidence>
<feature type="compositionally biased region" description="Basic and acidic residues" evidence="1">
    <location>
        <begin position="53"/>
        <end position="76"/>
    </location>
</feature>
<feature type="region of interest" description="Disordered" evidence="1">
    <location>
        <begin position="51"/>
        <end position="84"/>
    </location>
</feature>
<name>A0A9P0I6E1_SPOLI</name>
<proteinExistence type="predicted"/>
<dbReference type="Proteomes" id="UP001153321">
    <property type="component" value="Chromosome 21"/>
</dbReference>
<dbReference type="AlphaFoldDB" id="A0A9P0I6E1"/>
<reference evidence="3" key="1">
    <citation type="submission" date="2022-02" db="EMBL/GenBank/DDBJ databases">
        <authorList>
            <person name="King R."/>
        </authorList>
    </citation>
    <scope>NUCLEOTIDE SEQUENCE</scope>
</reference>
<protein>
    <submittedName>
        <fullName evidence="3">Uncharacterized protein</fullName>
    </submittedName>
</protein>
<accession>A0A9P0I6E1</accession>
<keyword evidence="4" id="KW-1185">Reference proteome</keyword>
<feature type="chain" id="PRO_5040208175" evidence="2">
    <location>
        <begin position="20"/>
        <end position="438"/>
    </location>
</feature>
<organism evidence="3 4">
    <name type="scientific">Spodoptera littoralis</name>
    <name type="common">Egyptian cotton leafworm</name>
    <dbReference type="NCBI Taxonomy" id="7109"/>
    <lineage>
        <taxon>Eukaryota</taxon>
        <taxon>Metazoa</taxon>
        <taxon>Ecdysozoa</taxon>
        <taxon>Arthropoda</taxon>
        <taxon>Hexapoda</taxon>
        <taxon>Insecta</taxon>
        <taxon>Pterygota</taxon>
        <taxon>Neoptera</taxon>
        <taxon>Endopterygota</taxon>
        <taxon>Lepidoptera</taxon>
        <taxon>Glossata</taxon>
        <taxon>Ditrysia</taxon>
        <taxon>Noctuoidea</taxon>
        <taxon>Noctuidae</taxon>
        <taxon>Amphipyrinae</taxon>
        <taxon>Spodoptera</taxon>
    </lineage>
</organism>
<feature type="signal peptide" evidence="2">
    <location>
        <begin position="1"/>
        <end position="19"/>
    </location>
</feature>
<keyword evidence="2" id="KW-0732">Signal</keyword>
<evidence type="ECO:0000256" key="2">
    <source>
        <dbReference type="SAM" id="SignalP"/>
    </source>
</evidence>
<dbReference type="EMBL" id="LR824552">
    <property type="protein sequence ID" value="CAH1640851.1"/>
    <property type="molecule type" value="Genomic_DNA"/>
</dbReference>